<dbReference type="OrthoDB" id="4564at2759"/>
<evidence type="ECO:0000259" key="6">
    <source>
        <dbReference type="PROSITE" id="PS51371"/>
    </source>
</evidence>
<sequence length="543" mass="61268">METKMLLWTAGVTRLGRIRNDVIWQKFGVASIADKMREARLRWYGHVLRGKEGAVRNIAALIAVLVANAVCSYLQPSIYDSIIKIKRLPYLPDISQSSSMYHSLRAEQFMTTPVAYVGKDSTYAELQEVVLQMSHVRAFPLVENKESMALLGSVSRSQLFKLTQSKLGVKARQAEAALRIKRVIADVSQRYRVLNDPRVASKKDSDTPDPSAEKRPLNRFTVESVDVGNGIVKPKESTYSGSAAYTSVLNQSYLQPPTDIHKSMILAMGSKRTRVEEDDETQKSDGHHTIGDIFRSLTRKGIGWNKKERETEFDLHGEEREQWERTVLQQKIDLTKVHVDPSPFQLVESTSLFKVHSLFSLLGLKRAYVTKAGRLVGVISLSNLRSAIEHVQSGVVPEHGEAMSTERSSDTDSDIDYLHPQLVVLTRPNTFTDLSEANGLEAAPSRRASDSMLKPSSLKISKSDPCLRRQRTEAKDALQGEKYVIRLANAQHRASVDIRVVKTMKSADDRVLRKPVDVRKRWKEVYFKELLNEEFPHRSGKNN</sequence>
<feature type="region of interest" description="Disordered" evidence="5">
    <location>
        <begin position="197"/>
        <end position="219"/>
    </location>
</feature>
<evidence type="ECO:0000256" key="1">
    <source>
        <dbReference type="ARBA" id="ARBA00022448"/>
    </source>
</evidence>
<keyword evidence="1" id="KW-0813">Transport</keyword>
<evidence type="ECO:0000313" key="8">
    <source>
        <dbReference type="Proteomes" id="UP000050761"/>
    </source>
</evidence>
<protein>
    <submittedName>
        <fullName evidence="9">Chloride channel protein</fullName>
    </submittedName>
</protein>
<name>A0A3P8CRZ2_HELPZ</name>
<dbReference type="EMBL" id="UZAH01027347">
    <property type="protein sequence ID" value="VDO90838.1"/>
    <property type="molecule type" value="Genomic_DNA"/>
</dbReference>
<dbReference type="FunFam" id="3.10.580.10:FF:000048">
    <property type="entry name" value="Chloride channel 2c"/>
    <property type="match status" value="1"/>
</dbReference>
<keyword evidence="3" id="KW-0868">Chloride</keyword>
<keyword evidence="8" id="KW-1185">Reference proteome</keyword>
<dbReference type="InterPro" id="IPR050970">
    <property type="entry name" value="Cl_channel_volt-gated"/>
</dbReference>
<evidence type="ECO:0000256" key="4">
    <source>
        <dbReference type="PROSITE-ProRule" id="PRU00703"/>
    </source>
</evidence>
<evidence type="ECO:0000256" key="3">
    <source>
        <dbReference type="ARBA" id="ARBA00023214"/>
    </source>
</evidence>
<dbReference type="SUPFAM" id="SSF54631">
    <property type="entry name" value="CBS-domain pair"/>
    <property type="match status" value="1"/>
</dbReference>
<dbReference type="GO" id="GO:0005247">
    <property type="term" value="F:voltage-gated chloride channel activity"/>
    <property type="evidence" value="ECO:0007669"/>
    <property type="project" value="TreeGrafter"/>
</dbReference>
<keyword evidence="2" id="KW-0406">Ion transport</keyword>
<dbReference type="Proteomes" id="UP000050761">
    <property type="component" value="Unassembled WGS sequence"/>
</dbReference>
<accession>A0A3P8CRZ2</accession>
<dbReference type="Gene3D" id="1.10.3080.10">
    <property type="entry name" value="Clc chloride channel"/>
    <property type="match status" value="1"/>
</dbReference>
<dbReference type="PANTHER" id="PTHR45720">
    <property type="entry name" value="CHLORIDE CHANNEL PROTEIN 2"/>
    <property type="match status" value="1"/>
</dbReference>
<evidence type="ECO:0000313" key="9">
    <source>
        <dbReference type="WBParaSite" id="HPBE_0001207401-mRNA-1"/>
    </source>
</evidence>
<dbReference type="InterPro" id="IPR046342">
    <property type="entry name" value="CBS_dom_sf"/>
</dbReference>
<evidence type="ECO:0000313" key="7">
    <source>
        <dbReference type="EMBL" id="VDO90838.1"/>
    </source>
</evidence>
<feature type="compositionally biased region" description="Basic and acidic residues" evidence="5">
    <location>
        <begin position="197"/>
        <end position="216"/>
    </location>
</feature>
<dbReference type="Gene3D" id="3.10.580.10">
    <property type="entry name" value="CBS-domain"/>
    <property type="match status" value="2"/>
</dbReference>
<reference evidence="9" key="2">
    <citation type="submission" date="2019-09" db="UniProtKB">
        <authorList>
            <consortium name="WormBaseParasite"/>
        </authorList>
    </citation>
    <scope>IDENTIFICATION</scope>
</reference>
<dbReference type="PANTHER" id="PTHR45720:SF10">
    <property type="entry name" value="CHLORIDE CHANNEL PROTEIN 2"/>
    <property type="match status" value="1"/>
</dbReference>
<reference evidence="7 8" key="1">
    <citation type="submission" date="2018-11" db="EMBL/GenBank/DDBJ databases">
        <authorList>
            <consortium name="Pathogen Informatics"/>
        </authorList>
    </citation>
    <scope>NUCLEOTIDE SEQUENCE [LARGE SCALE GENOMIC DNA]</scope>
</reference>
<evidence type="ECO:0000256" key="5">
    <source>
        <dbReference type="SAM" id="MobiDB-lite"/>
    </source>
</evidence>
<dbReference type="PROSITE" id="PS51371">
    <property type="entry name" value="CBS"/>
    <property type="match status" value="2"/>
</dbReference>
<gene>
    <name evidence="7" type="ORF">HPBE_LOCUS12075</name>
</gene>
<feature type="domain" description="CBS" evidence="6">
    <location>
        <begin position="339"/>
        <end position="398"/>
    </location>
</feature>
<dbReference type="Pfam" id="PF00571">
    <property type="entry name" value="CBS"/>
    <property type="match status" value="1"/>
</dbReference>
<feature type="domain" description="CBS" evidence="6">
    <location>
        <begin position="110"/>
        <end position="169"/>
    </location>
</feature>
<dbReference type="WBParaSite" id="HPBE_0001207401-mRNA-1">
    <property type="protein sequence ID" value="HPBE_0001207401-mRNA-1"/>
    <property type="gene ID" value="HPBE_0001207401"/>
</dbReference>
<dbReference type="AlphaFoldDB" id="A0A3P8CRZ2"/>
<proteinExistence type="predicted"/>
<evidence type="ECO:0000256" key="2">
    <source>
        <dbReference type="ARBA" id="ARBA00023065"/>
    </source>
</evidence>
<dbReference type="GO" id="GO:0005886">
    <property type="term" value="C:plasma membrane"/>
    <property type="evidence" value="ECO:0007669"/>
    <property type="project" value="TreeGrafter"/>
</dbReference>
<dbReference type="InterPro" id="IPR000644">
    <property type="entry name" value="CBS_dom"/>
</dbReference>
<dbReference type="SMART" id="SM00116">
    <property type="entry name" value="CBS"/>
    <property type="match status" value="2"/>
</dbReference>
<organism evidence="7">
    <name type="scientific">Heligmosomoides polygyrus</name>
    <name type="common">Parasitic roundworm</name>
    <dbReference type="NCBI Taxonomy" id="6339"/>
    <lineage>
        <taxon>Eukaryota</taxon>
        <taxon>Metazoa</taxon>
        <taxon>Ecdysozoa</taxon>
        <taxon>Nematoda</taxon>
        <taxon>Chromadorea</taxon>
        <taxon>Rhabditida</taxon>
        <taxon>Rhabditina</taxon>
        <taxon>Rhabditomorpha</taxon>
        <taxon>Strongyloidea</taxon>
        <taxon>Heligmosomidae</taxon>
        <taxon>Heligmosomoides</taxon>
    </lineage>
</organism>
<keyword evidence="4" id="KW-0129">CBS domain</keyword>